<evidence type="ECO:0000313" key="2">
    <source>
        <dbReference type="Proteomes" id="UP001163603"/>
    </source>
</evidence>
<organism evidence="1 2">
    <name type="scientific">Pistacia integerrima</name>
    <dbReference type="NCBI Taxonomy" id="434235"/>
    <lineage>
        <taxon>Eukaryota</taxon>
        <taxon>Viridiplantae</taxon>
        <taxon>Streptophyta</taxon>
        <taxon>Embryophyta</taxon>
        <taxon>Tracheophyta</taxon>
        <taxon>Spermatophyta</taxon>
        <taxon>Magnoliopsida</taxon>
        <taxon>eudicotyledons</taxon>
        <taxon>Gunneridae</taxon>
        <taxon>Pentapetalae</taxon>
        <taxon>rosids</taxon>
        <taxon>malvids</taxon>
        <taxon>Sapindales</taxon>
        <taxon>Anacardiaceae</taxon>
        <taxon>Pistacia</taxon>
    </lineage>
</organism>
<dbReference type="Proteomes" id="UP001163603">
    <property type="component" value="Chromosome 4"/>
</dbReference>
<comment type="caution">
    <text evidence="1">The sequence shown here is derived from an EMBL/GenBank/DDBJ whole genome shotgun (WGS) entry which is preliminary data.</text>
</comment>
<name>A0ACC0YX33_9ROSI</name>
<dbReference type="EMBL" id="CM047739">
    <property type="protein sequence ID" value="KAJ0042303.1"/>
    <property type="molecule type" value="Genomic_DNA"/>
</dbReference>
<keyword evidence="2" id="KW-1185">Reference proteome</keyword>
<gene>
    <name evidence="1" type="ORF">Pint_18630</name>
</gene>
<reference evidence="2" key="1">
    <citation type="journal article" date="2023" name="G3 (Bethesda)">
        <title>Genome assembly and association tests identify interacting loci associated with vigor, precocity, and sex in interspecific pistachio rootstocks.</title>
        <authorList>
            <person name="Palmer W."/>
            <person name="Jacygrad E."/>
            <person name="Sagayaradj S."/>
            <person name="Cavanaugh K."/>
            <person name="Han R."/>
            <person name="Bertier L."/>
            <person name="Beede B."/>
            <person name="Kafkas S."/>
            <person name="Golino D."/>
            <person name="Preece J."/>
            <person name="Michelmore R."/>
        </authorList>
    </citation>
    <scope>NUCLEOTIDE SEQUENCE [LARGE SCALE GENOMIC DNA]</scope>
</reference>
<protein>
    <submittedName>
        <fullName evidence="1">Uncharacterized protein</fullName>
    </submittedName>
</protein>
<sequence>MVLPRSERSRQRQLSLILLICLISLVFPVSSQELVPPEPDSSIKCGTCPCVNPCDQLPPPPPPPPKTTYCPPLAPPPPRFIYVTGMPGQIYQTAADTWGFYSRAECNVAKILLVVAGYGVLGLLIW</sequence>
<proteinExistence type="predicted"/>
<evidence type="ECO:0000313" key="1">
    <source>
        <dbReference type="EMBL" id="KAJ0042303.1"/>
    </source>
</evidence>
<accession>A0ACC0YX33</accession>